<reference evidence="2 3" key="1">
    <citation type="submission" date="2023-02" db="EMBL/GenBank/DDBJ databases">
        <title>LHISI_Scaffold_Assembly.</title>
        <authorList>
            <person name="Stuart O.P."/>
            <person name="Cleave R."/>
            <person name="Magrath M.J.L."/>
            <person name="Mikheyev A.S."/>
        </authorList>
    </citation>
    <scope>NUCLEOTIDE SEQUENCE [LARGE SCALE GENOMIC DNA]</scope>
    <source>
        <strain evidence="2">Daus_M_001</strain>
        <tissue evidence="2">Leg muscle</tissue>
    </source>
</reference>
<proteinExistence type="predicted"/>
<dbReference type="EMBL" id="JARBHB010000007">
    <property type="protein sequence ID" value="KAJ8878653.1"/>
    <property type="molecule type" value="Genomic_DNA"/>
</dbReference>
<evidence type="ECO:0000313" key="3">
    <source>
        <dbReference type="Proteomes" id="UP001159363"/>
    </source>
</evidence>
<protein>
    <recommendedName>
        <fullName evidence="1">DUF4371 domain-containing protein</fullName>
    </recommendedName>
</protein>
<evidence type="ECO:0000313" key="2">
    <source>
        <dbReference type="EMBL" id="KAJ8878653.1"/>
    </source>
</evidence>
<sequence length="241" mass="27463">MEFGHTDCGCISLSIPVDNDGNFRSLLRYWANGGDQALQDHIENSSRNAMHTSPRIQNEIIDCFGQLIQKKIVKRVKKSCFYTVLADETTDISQVEQFSLCVRYIDDHEEPYTVREDFLLFVPVYDVTGEVIERRIAACGLDLAHIRGQGLLHERSIQRCSSTLKKKCPKAIYIHCVSHCLNLSLMDSFKVQSVCNAMSVISKTYTLFRVSAKRTKALEEKIKELEPSCSSSRIKTRCETR</sequence>
<dbReference type="InterPro" id="IPR025398">
    <property type="entry name" value="DUF4371"/>
</dbReference>
<comment type="caution">
    <text evidence="2">The sequence shown here is derived from an EMBL/GenBank/DDBJ whole genome shotgun (WGS) entry which is preliminary data.</text>
</comment>
<keyword evidence="3" id="KW-1185">Reference proteome</keyword>
<gene>
    <name evidence="2" type="ORF">PR048_019236</name>
</gene>
<evidence type="ECO:0000259" key="1">
    <source>
        <dbReference type="Pfam" id="PF14291"/>
    </source>
</evidence>
<organism evidence="2 3">
    <name type="scientific">Dryococelus australis</name>
    <dbReference type="NCBI Taxonomy" id="614101"/>
    <lineage>
        <taxon>Eukaryota</taxon>
        <taxon>Metazoa</taxon>
        <taxon>Ecdysozoa</taxon>
        <taxon>Arthropoda</taxon>
        <taxon>Hexapoda</taxon>
        <taxon>Insecta</taxon>
        <taxon>Pterygota</taxon>
        <taxon>Neoptera</taxon>
        <taxon>Polyneoptera</taxon>
        <taxon>Phasmatodea</taxon>
        <taxon>Verophasmatodea</taxon>
        <taxon>Anareolatae</taxon>
        <taxon>Phasmatidae</taxon>
        <taxon>Eurycanthinae</taxon>
        <taxon>Dryococelus</taxon>
    </lineage>
</organism>
<dbReference type="Proteomes" id="UP001159363">
    <property type="component" value="Chromosome 6"/>
</dbReference>
<accession>A0ABQ9H2X4</accession>
<name>A0ABQ9H2X4_9NEOP</name>
<dbReference type="PANTHER" id="PTHR45749:SF21">
    <property type="entry name" value="DUF4371 DOMAIN-CONTAINING PROTEIN"/>
    <property type="match status" value="1"/>
</dbReference>
<feature type="domain" description="DUF4371" evidence="1">
    <location>
        <begin position="18"/>
        <end position="151"/>
    </location>
</feature>
<dbReference type="Pfam" id="PF14291">
    <property type="entry name" value="DUF4371"/>
    <property type="match status" value="1"/>
</dbReference>
<dbReference type="PANTHER" id="PTHR45749">
    <property type="match status" value="1"/>
</dbReference>